<organism evidence="1 2">
    <name type="scientific">Archangium lansingense</name>
    <dbReference type="NCBI Taxonomy" id="2995310"/>
    <lineage>
        <taxon>Bacteria</taxon>
        <taxon>Pseudomonadati</taxon>
        <taxon>Myxococcota</taxon>
        <taxon>Myxococcia</taxon>
        <taxon>Myxococcales</taxon>
        <taxon>Cystobacterineae</taxon>
        <taxon>Archangiaceae</taxon>
        <taxon>Archangium</taxon>
    </lineage>
</organism>
<evidence type="ECO:0000313" key="2">
    <source>
        <dbReference type="Proteomes" id="UP001207654"/>
    </source>
</evidence>
<comment type="caution">
    <text evidence="1">The sequence shown here is derived from an EMBL/GenBank/DDBJ whole genome shotgun (WGS) entry which is preliminary data.</text>
</comment>
<dbReference type="Proteomes" id="UP001207654">
    <property type="component" value="Unassembled WGS sequence"/>
</dbReference>
<sequence>MAVLLEDLARWGRAPEHWEKYPELLSAVTPAELQALVKRLNLGSEVIVITGDAALLKPQLEKAGYRVEREVRKAPAP</sequence>
<name>A0ABT3ZV23_9BACT</name>
<dbReference type="InterPro" id="IPR011249">
    <property type="entry name" value="Metalloenz_LuxS/M16"/>
</dbReference>
<gene>
    <name evidence="1" type="ORF">OV287_01515</name>
</gene>
<dbReference type="SUPFAM" id="SSF63411">
    <property type="entry name" value="LuxS/MPP-like metallohydrolase"/>
    <property type="match status" value="1"/>
</dbReference>
<dbReference type="EMBL" id="JAPNKA010000001">
    <property type="protein sequence ID" value="MCY1073151.1"/>
    <property type="molecule type" value="Genomic_DNA"/>
</dbReference>
<protein>
    <submittedName>
        <fullName evidence="1">Uncharacterized protein</fullName>
    </submittedName>
</protein>
<dbReference type="RefSeq" id="WP_267532168.1">
    <property type="nucleotide sequence ID" value="NZ_JAPNKA010000001.1"/>
</dbReference>
<keyword evidence="2" id="KW-1185">Reference proteome</keyword>
<proteinExistence type="predicted"/>
<reference evidence="1 2" key="1">
    <citation type="submission" date="2022-11" db="EMBL/GenBank/DDBJ databases">
        <title>Minimal conservation of predation-associated metabolite biosynthetic gene clusters underscores biosynthetic potential of Myxococcota including descriptions for ten novel species: Archangium lansinium sp. nov., Myxococcus landrumus sp. nov., Nannocystis bai.</title>
        <authorList>
            <person name="Ahearne A."/>
            <person name="Stevens C."/>
            <person name="Phillips K."/>
        </authorList>
    </citation>
    <scope>NUCLEOTIDE SEQUENCE [LARGE SCALE GENOMIC DNA]</scope>
    <source>
        <strain evidence="1 2">MIWBW</strain>
    </source>
</reference>
<accession>A0ABT3ZV23</accession>
<evidence type="ECO:0000313" key="1">
    <source>
        <dbReference type="EMBL" id="MCY1073151.1"/>
    </source>
</evidence>